<dbReference type="Proteomes" id="UP000001067">
    <property type="component" value="Unassembled WGS sequence"/>
</dbReference>
<dbReference type="OrthoDB" id="3650679at2759"/>
<evidence type="ECO:0000313" key="2">
    <source>
        <dbReference type="Proteomes" id="UP000001067"/>
    </source>
</evidence>
<dbReference type="HOGENOM" id="CLU_2543718_0_0_1"/>
<proteinExistence type="predicted"/>
<name>E3RG44_PYRTT</name>
<accession>E3RG44</accession>
<keyword evidence="2" id="KW-1185">Reference proteome</keyword>
<dbReference type="KEGG" id="pte:PTT_06741"/>
<protein>
    <submittedName>
        <fullName evidence="1">Uncharacterized protein</fullName>
    </submittedName>
</protein>
<evidence type="ECO:0000313" key="1">
    <source>
        <dbReference type="EMBL" id="EFQ95291.1"/>
    </source>
</evidence>
<dbReference type="AlphaFoldDB" id="E3RG44"/>
<organism evidence="2">
    <name type="scientific">Pyrenophora teres f. teres (strain 0-1)</name>
    <name type="common">Barley net blotch fungus</name>
    <name type="synonym">Drechslera teres f. teres</name>
    <dbReference type="NCBI Taxonomy" id="861557"/>
    <lineage>
        <taxon>Eukaryota</taxon>
        <taxon>Fungi</taxon>
        <taxon>Dikarya</taxon>
        <taxon>Ascomycota</taxon>
        <taxon>Pezizomycotina</taxon>
        <taxon>Dothideomycetes</taxon>
        <taxon>Pleosporomycetidae</taxon>
        <taxon>Pleosporales</taxon>
        <taxon>Pleosporineae</taxon>
        <taxon>Pleosporaceae</taxon>
        <taxon>Pyrenophora</taxon>
    </lineage>
</organism>
<gene>
    <name evidence="1" type="ORF">PTT_06741</name>
</gene>
<sequence length="83" mass="9619">MAFRFLDLAAEPRNRIYDFTVFSDEGIRPKHIPLSHDGNYATLTRVCRQISMEYLPLQRAAADVTFGYSAMHIANTYLFYLLL</sequence>
<dbReference type="EMBL" id="GL532855">
    <property type="protein sequence ID" value="EFQ95291.1"/>
    <property type="molecule type" value="Genomic_DNA"/>
</dbReference>
<reference evidence="1 2" key="1">
    <citation type="journal article" date="2010" name="Genome Biol.">
        <title>A first genome assembly of the barley fungal pathogen Pyrenophora teres f. teres.</title>
        <authorList>
            <person name="Ellwood S.R."/>
            <person name="Liu Z."/>
            <person name="Syme R.A."/>
            <person name="Lai Z."/>
            <person name="Hane J.K."/>
            <person name="Keiper F."/>
            <person name="Moffat C.S."/>
            <person name="Oliver R.P."/>
            <person name="Friesen T.L."/>
        </authorList>
    </citation>
    <scope>NUCLEOTIDE SEQUENCE [LARGE SCALE GENOMIC DNA]</scope>
    <source>
        <strain evidence="1 2">0-1</strain>
    </source>
</reference>